<keyword evidence="2" id="KW-0479">Metal-binding</keyword>
<dbReference type="RefSeq" id="WP_055259603.1">
    <property type="nucleotide sequence ID" value="NZ_CYXT01000026.1"/>
</dbReference>
<dbReference type="EMBL" id="CYXT01000026">
    <property type="protein sequence ID" value="CUN13377.1"/>
    <property type="molecule type" value="Genomic_DNA"/>
</dbReference>
<evidence type="ECO:0000256" key="3">
    <source>
        <dbReference type="ARBA" id="ARBA00022801"/>
    </source>
</evidence>
<dbReference type="InterPro" id="IPR053138">
    <property type="entry name" value="N-alpha-Ac-DABA_deacetylase"/>
</dbReference>
<gene>
    <name evidence="6" type="ORF">ERS852425_02836</name>
</gene>
<dbReference type="SUPFAM" id="SSF53187">
    <property type="entry name" value="Zn-dependent exopeptidases"/>
    <property type="match status" value="1"/>
</dbReference>
<evidence type="ECO:0000256" key="4">
    <source>
        <dbReference type="ARBA" id="ARBA00022833"/>
    </source>
</evidence>
<dbReference type="Gene3D" id="3.40.630.10">
    <property type="entry name" value="Zn peptidases"/>
    <property type="match status" value="1"/>
</dbReference>
<keyword evidence="4" id="KW-0862">Zinc</keyword>
<dbReference type="GO" id="GO:0016788">
    <property type="term" value="F:hydrolase activity, acting on ester bonds"/>
    <property type="evidence" value="ECO:0007669"/>
    <property type="project" value="InterPro"/>
</dbReference>
<dbReference type="GO" id="GO:0046872">
    <property type="term" value="F:metal ion binding"/>
    <property type="evidence" value="ECO:0007669"/>
    <property type="project" value="UniProtKB-KW"/>
</dbReference>
<dbReference type="AlphaFoldDB" id="A0A173UGN8"/>
<name>A0A173UGN8_ANAHA</name>
<dbReference type="PANTHER" id="PTHR37326:SF1">
    <property type="entry name" value="BLL3975 PROTEIN"/>
    <property type="match status" value="1"/>
</dbReference>
<dbReference type="PANTHER" id="PTHR37326">
    <property type="entry name" value="BLL3975 PROTEIN"/>
    <property type="match status" value="1"/>
</dbReference>
<comment type="cofactor">
    <cofactor evidence="1">
        <name>Zn(2+)</name>
        <dbReference type="ChEBI" id="CHEBI:29105"/>
    </cofactor>
</comment>
<proteinExistence type="predicted"/>
<dbReference type="Pfam" id="PF24827">
    <property type="entry name" value="AstE_AspA_cat"/>
    <property type="match status" value="1"/>
</dbReference>
<protein>
    <submittedName>
        <fullName evidence="6">Ectoine utilization protein EutE</fullName>
    </submittedName>
</protein>
<reference evidence="6 7" key="1">
    <citation type="submission" date="2015-09" db="EMBL/GenBank/DDBJ databases">
        <authorList>
            <consortium name="Pathogen Informatics"/>
        </authorList>
    </citation>
    <scope>NUCLEOTIDE SEQUENCE [LARGE SCALE GENOMIC DNA]</scope>
    <source>
        <strain evidence="6 7">2789STDY5608868</strain>
    </source>
</reference>
<dbReference type="CDD" id="cd06253">
    <property type="entry name" value="M14_ASTE_ASPA-like"/>
    <property type="match status" value="1"/>
</dbReference>
<accession>A0A173UGN8</accession>
<keyword evidence="3" id="KW-0378">Hydrolase</keyword>
<evidence type="ECO:0000259" key="5">
    <source>
        <dbReference type="Pfam" id="PF24827"/>
    </source>
</evidence>
<evidence type="ECO:0000313" key="7">
    <source>
        <dbReference type="Proteomes" id="UP000095598"/>
    </source>
</evidence>
<feature type="domain" description="Succinylglutamate desuccinylase/Aspartoacylase catalytic" evidence="5">
    <location>
        <begin position="33"/>
        <end position="217"/>
    </location>
</feature>
<evidence type="ECO:0000313" key="6">
    <source>
        <dbReference type="EMBL" id="CUN13377.1"/>
    </source>
</evidence>
<dbReference type="InterPro" id="IPR055438">
    <property type="entry name" value="AstE_AspA_cat"/>
</dbReference>
<sequence>MKKEIIYSSGNYLRDEFKIEGYLFGKQSEGSEPAACIVGAMRGNEYQQLYICSQLVKRLKELENSGAIVGDNQILVIPCVNNFSMNVGMKYWVSDNSDINRQFPGNFDGEPTSRLAAHLFERVKGFRYGIHFASFFRSGDFVPHVRMPATGKESTSLASLFGLPYVLTSKQRNFDKKTLTYNWQINGTDAFSVYSGETDNINVNLARKAVSAVLRFLTRMGILKYNCHNGYIASIIEEEDLVSVKASAPGFLRRFVTINEEVNRGQLLGEVINPYNGEILSEIRSTADGIIFYAEDQPTILENASAFQVIKKLHE</sequence>
<evidence type="ECO:0000256" key="2">
    <source>
        <dbReference type="ARBA" id="ARBA00022723"/>
    </source>
</evidence>
<evidence type="ECO:0000256" key="1">
    <source>
        <dbReference type="ARBA" id="ARBA00001947"/>
    </source>
</evidence>
<organism evidence="6 7">
    <name type="scientific">Anaerostipes hadrus</name>
    <dbReference type="NCBI Taxonomy" id="649756"/>
    <lineage>
        <taxon>Bacteria</taxon>
        <taxon>Bacillati</taxon>
        <taxon>Bacillota</taxon>
        <taxon>Clostridia</taxon>
        <taxon>Lachnospirales</taxon>
        <taxon>Lachnospiraceae</taxon>
        <taxon>Anaerostipes</taxon>
    </lineage>
</organism>
<dbReference type="Proteomes" id="UP000095598">
    <property type="component" value="Unassembled WGS sequence"/>
</dbReference>